<proteinExistence type="inferred from homology"/>
<dbReference type="SUPFAM" id="SSF50494">
    <property type="entry name" value="Trypsin-like serine proteases"/>
    <property type="match status" value="1"/>
</dbReference>
<dbReference type="InterPro" id="IPR018114">
    <property type="entry name" value="TRYPSIN_HIS"/>
</dbReference>
<evidence type="ECO:0000256" key="1">
    <source>
        <dbReference type="ARBA" id="ARBA00007664"/>
    </source>
</evidence>
<evidence type="ECO:0000313" key="5">
    <source>
        <dbReference type="Proteomes" id="UP000323380"/>
    </source>
</evidence>
<dbReference type="GO" id="GO:0006508">
    <property type="term" value="P:proteolysis"/>
    <property type="evidence" value="ECO:0007669"/>
    <property type="project" value="UniProtKB-KW"/>
</dbReference>
<reference evidence="4 5" key="1">
    <citation type="submission" date="2019-08" db="EMBL/GenBank/DDBJ databases">
        <title>Actinomadura sp. nov. CYP1-5 isolated from mountain soil.</title>
        <authorList>
            <person name="Songsumanus A."/>
            <person name="Kuncharoen N."/>
            <person name="Kudo T."/>
            <person name="Yuki M."/>
            <person name="Igarashi Y."/>
            <person name="Tanasupawat S."/>
        </authorList>
    </citation>
    <scope>NUCLEOTIDE SEQUENCE [LARGE SCALE GENOMIC DNA]</scope>
    <source>
        <strain evidence="4 5">JCM 14158</strain>
    </source>
</reference>
<evidence type="ECO:0000259" key="3">
    <source>
        <dbReference type="PROSITE" id="PS50240"/>
    </source>
</evidence>
<keyword evidence="5" id="KW-1185">Reference proteome</keyword>
<dbReference type="AlphaFoldDB" id="A0A5D0NEP4"/>
<dbReference type="PANTHER" id="PTHR24276:SF98">
    <property type="entry name" value="FI18310P1-RELATED"/>
    <property type="match status" value="1"/>
</dbReference>
<dbReference type="PRINTS" id="PR00722">
    <property type="entry name" value="CHYMOTRYPSIN"/>
</dbReference>
<accession>A0A5D0NEP4</accession>
<dbReference type="InterPro" id="IPR001314">
    <property type="entry name" value="Peptidase_S1A"/>
</dbReference>
<gene>
    <name evidence="4" type="ORF">FXF69_28780</name>
</gene>
<dbReference type="CDD" id="cd00190">
    <property type="entry name" value="Tryp_SPc"/>
    <property type="match status" value="1"/>
</dbReference>
<dbReference type="STRING" id="1220554.GCA_001552135_02599"/>
<feature type="domain" description="Peptidase S1" evidence="3">
    <location>
        <begin position="37"/>
        <end position="258"/>
    </location>
</feature>
<evidence type="ECO:0000313" key="4">
    <source>
        <dbReference type="EMBL" id="TYB42779.1"/>
    </source>
</evidence>
<dbReference type="RefSeq" id="WP_067890091.1">
    <property type="nucleotide sequence ID" value="NZ_VSFG01000007.1"/>
</dbReference>
<comment type="similarity">
    <text evidence="1">Belongs to the peptidase S1 family.</text>
</comment>
<dbReference type="EMBL" id="VSFG01000007">
    <property type="protein sequence ID" value="TYB42779.1"/>
    <property type="molecule type" value="Genomic_DNA"/>
</dbReference>
<dbReference type="PROSITE" id="PS50240">
    <property type="entry name" value="TRYPSIN_DOM"/>
    <property type="match status" value="1"/>
</dbReference>
<dbReference type="PANTHER" id="PTHR24276">
    <property type="entry name" value="POLYSERASE-RELATED"/>
    <property type="match status" value="1"/>
</dbReference>
<dbReference type="Pfam" id="PF00089">
    <property type="entry name" value="Trypsin"/>
    <property type="match status" value="1"/>
</dbReference>
<evidence type="ECO:0000256" key="2">
    <source>
        <dbReference type="ARBA" id="ARBA00023157"/>
    </source>
</evidence>
<keyword evidence="4" id="KW-0645">Protease</keyword>
<dbReference type="Gene3D" id="2.40.10.10">
    <property type="entry name" value="Trypsin-like serine proteases"/>
    <property type="match status" value="1"/>
</dbReference>
<organism evidence="4 5">
    <name type="scientific">Actinomadura chibensis</name>
    <dbReference type="NCBI Taxonomy" id="392828"/>
    <lineage>
        <taxon>Bacteria</taxon>
        <taxon>Bacillati</taxon>
        <taxon>Actinomycetota</taxon>
        <taxon>Actinomycetes</taxon>
        <taxon>Streptosporangiales</taxon>
        <taxon>Thermomonosporaceae</taxon>
        <taxon>Actinomadura</taxon>
    </lineage>
</organism>
<dbReference type="InterPro" id="IPR001254">
    <property type="entry name" value="Trypsin_dom"/>
</dbReference>
<protein>
    <submittedName>
        <fullName evidence="4">Serine protease</fullName>
    </submittedName>
</protein>
<comment type="caution">
    <text evidence="4">The sequence shown here is derived from an EMBL/GenBank/DDBJ whole genome shotgun (WGS) entry which is preliminary data.</text>
</comment>
<dbReference type="SMART" id="SM00020">
    <property type="entry name" value="Tryp_SPc"/>
    <property type="match status" value="1"/>
</dbReference>
<name>A0A5D0NEP4_9ACTN</name>
<dbReference type="PROSITE" id="PS00134">
    <property type="entry name" value="TRYPSIN_HIS"/>
    <property type="match status" value="1"/>
</dbReference>
<keyword evidence="2" id="KW-1015">Disulfide bond</keyword>
<dbReference type="InterPro" id="IPR050430">
    <property type="entry name" value="Peptidase_S1"/>
</dbReference>
<keyword evidence="4" id="KW-0378">Hydrolase</keyword>
<dbReference type="GO" id="GO:0004252">
    <property type="term" value="F:serine-type endopeptidase activity"/>
    <property type="evidence" value="ECO:0007669"/>
    <property type="project" value="InterPro"/>
</dbReference>
<dbReference type="InterPro" id="IPR009003">
    <property type="entry name" value="Peptidase_S1_PA"/>
</dbReference>
<dbReference type="InterPro" id="IPR043504">
    <property type="entry name" value="Peptidase_S1_PA_chymotrypsin"/>
</dbReference>
<dbReference type="Proteomes" id="UP000323380">
    <property type="component" value="Unassembled WGS sequence"/>
</dbReference>
<sequence length="258" mass="26468">MALPVRRALGSAPLAAALLIALLFSLVGALPAPASAIVGGTPAPAARYPWLAAVGSPVFLVRASGQFCGGVLTAPDRLLTAAHCVDLFRAVPWLLTATFGRDDLRGAGGETVQVKGVRVHPGYRETSFKGETVGHHDLAVLTLARPVRRGVAVLDRPGAAPAGEIAGWGGTSANDLFNTRLRAAVVPVHANAVCERAYGDSFDGSDMLCAGSAASDSCEFDSGGPLLVRGRVVALTSWGYGCARPGYPGVYARLGSLP</sequence>